<keyword evidence="3" id="KW-1185">Reference proteome</keyword>
<dbReference type="Proteomes" id="UP000023152">
    <property type="component" value="Unassembled WGS sequence"/>
</dbReference>
<gene>
    <name evidence="2" type="ORF">RFI_24126</name>
</gene>
<comment type="similarity">
    <text evidence="1">Belongs to the VPS13 family.</text>
</comment>
<organism evidence="2 3">
    <name type="scientific">Reticulomyxa filosa</name>
    <dbReference type="NCBI Taxonomy" id="46433"/>
    <lineage>
        <taxon>Eukaryota</taxon>
        <taxon>Sar</taxon>
        <taxon>Rhizaria</taxon>
        <taxon>Retaria</taxon>
        <taxon>Foraminifera</taxon>
        <taxon>Monothalamids</taxon>
        <taxon>Reticulomyxidae</taxon>
        <taxon>Reticulomyxa</taxon>
    </lineage>
</organism>
<evidence type="ECO:0000313" key="2">
    <source>
        <dbReference type="EMBL" id="ETO13249.1"/>
    </source>
</evidence>
<reference evidence="2 3" key="1">
    <citation type="journal article" date="2013" name="Curr. Biol.">
        <title>The Genome of the Foraminiferan Reticulomyxa filosa.</title>
        <authorList>
            <person name="Glockner G."/>
            <person name="Hulsmann N."/>
            <person name="Schleicher M."/>
            <person name="Noegel A.A."/>
            <person name="Eichinger L."/>
            <person name="Gallinger C."/>
            <person name="Pawlowski J."/>
            <person name="Sierra R."/>
            <person name="Euteneuer U."/>
            <person name="Pillet L."/>
            <person name="Moustafa A."/>
            <person name="Platzer M."/>
            <person name="Groth M."/>
            <person name="Szafranski K."/>
            <person name="Schliwa M."/>
        </authorList>
    </citation>
    <scope>NUCLEOTIDE SEQUENCE [LARGE SCALE GENOMIC DNA]</scope>
</reference>
<dbReference type="PANTHER" id="PTHR16166">
    <property type="entry name" value="VACUOLAR PROTEIN SORTING-ASSOCIATED PROTEIN VPS13"/>
    <property type="match status" value="1"/>
</dbReference>
<evidence type="ECO:0000256" key="1">
    <source>
        <dbReference type="ARBA" id="ARBA00006545"/>
    </source>
</evidence>
<proteinExistence type="inferred from homology"/>
<dbReference type="GO" id="GO:0006623">
    <property type="term" value="P:protein targeting to vacuole"/>
    <property type="evidence" value="ECO:0007669"/>
    <property type="project" value="TreeGrafter"/>
</dbReference>
<comment type="caution">
    <text evidence="2">The sequence shown here is derived from an EMBL/GenBank/DDBJ whole genome shotgun (WGS) entry which is preliminary data.</text>
</comment>
<accession>X6MH77</accession>
<feature type="non-terminal residue" evidence="2">
    <location>
        <position position="1"/>
    </location>
</feature>
<protein>
    <submittedName>
        <fullName evidence="2">Uncharacterized protein</fullName>
    </submittedName>
</protein>
<dbReference type="InterPro" id="IPR026847">
    <property type="entry name" value="VPS13"/>
</dbReference>
<dbReference type="AlphaFoldDB" id="X6MH77"/>
<sequence>LEQVLLVTKKWRPEEKPKENAKGWWQYCAQSIINLQRKAKNVSAKVKENPLVAVFAYSFQRTKRRYIELYQRKMRPSQHDNWMPQLDNEEAQELQDLEDRMAIDQILIFRCFAMAELREALKKREVIQQAKQKEKEERMKESSKLTKWLSYAQSYLLVEEEFGSDYQLTGEEKQKMLSQMNMTESMSRLILPHYLIQHQVILHLNKASLNLTDHNHAIIATFQLSVPLRSAVGSGVESSADIATESELIRTEVEVNPPTGDAFVRVLVHVQDIQSVWNINWVKDMVAFLRIAKPVFTDSGVV</sequence>
<name>X6MH77_RETFI</name>
<dbReference type="GO" id="GO:0045053">
    <property type="term" value="P:protein retention in Golgi apparatus"/>
    <property type="evidence" value="ECO:0007669"/>
    <property type="project" value="TreeGrafter"/>
</dbReference>
<dbReference type="PANTHER" id="PTHR16166:SF93">
    <property type="entry name" value="INTERMEMBRANE LIPID TRANSFER PROTEIN VPS13"/>
    <property type="match status" value="1"/>
</dbReference>
<evidence type="ECO:0000313" key="3">
    <source>
        <dbReference type="Proteomes" id="UP000023152"/>
    </source>
</evidence>
<dbReference type="EMBL" id="ASPP01020719">
    <property type="protein sequence ID" value="ETO13249.1"/>
    <property type="molecule type" value="Genomic_DNA"/>
</dbReference>